<dbReference type="OrthoDB" id="839825at2"/>
<dbReference type="AlphaFoldDB" id="A0A1N7PIH1"/>
<gene>
    <name evidence="1" type="ORF">SAMN05421761_11689</name>
</gene>
<reference evidence="2" key="1">
    <citation type="submission" date="2017-01" db="EMBL/GenBank/DDBJ databases">
        <authorList>
            <person name="Varghese N."/>
            <person name="Submissions S."/>
        </authorList>
    </citation>
    <scope>NUCLEOTIDE SEQUENCE [LARGE SCALE GENOMIC DNA]</scope>
    <source>
        <strain evidence="2">DSM 46698</strain>
    </source>
</reference>
<dbReference type="RefSeq" id="WP_076502685.1">
    <property type="nucleotide sequence ID" value="NZ_FTOP01000016.1"/>
</dbReference>
<evidence type="ECO:0008006" key="3">
    <source>
        <dbReference type="Google" id="ProtNLM"/>
    </source>
</evidence>
<proteinExistence type="predicted"/>
<protein>
    <recommendedName>
        <fullName evidence="3">CarboxypepD_reg-like domain-containing protein</fullName>
    </recommendedName>
</protein>
<evidence type="ECO:0000313" key="1">
    <source>
        <dbReference type="EMBL" id="SIT10382.1"/>
    </source>
</evidence>
<dbReference type="EMBL" id="FTOP01000016">
    <property type="protein sequence ID" value="SIT10382.1"/>
    <property type="molecule type" value="Genomic_DNA"/>
</dbReference>
<evidence type="ECO:0000313" key="2">
    <source>
        <dbReference type="Proteomes" id="UP000186026"/>
    </source>
</evidence>
<sequence length="216" mass="24916">MLKVLWISFWLFSLNNEVTWKAKVMDASTGLPVEGVHIFYQRDQAISKSNGEFSLLLEDDVTIKISHIAYEIVELRVDTDDLPPVIYLVPKETDLTLIEVRPFPSESEFKRRILSSPVERSQLEQSIIKNTSVMKAVYKYIPTQGKGGFGQFLERVIPNGSGGAMFYNSSGGGLLQVFRELKQDYQIPKNEFYYEKDSAKVDQLYKPKYPYLKKYY</sequence>
<accession>A0A1N7PIH1</accession>
<name>A0A1N7PIH1_9BACT</name>
<dbReference type="Proteomes" id="UP000186026">
    <property type="component" value="Unassembled WGS sequence"/>
</dbReference>
<keyword evidence="2" id="KW-1185">Reference proteome</keyword>
<dbReference type="STRING" id="529505.SAMN05421761_11689"/>
<organism evidence="1 2">
    <name type="scientific">Belliella pelovolcani</name>
    <dbReference type="NCBI Taxonomy" id="529505"/>
    <lineage>
        <taxon>Bacteria</taxon>
        <taxon>Pseudomonadati</taxon>
        <taxon>Bacteroidota</taxon>
        <taxon>Cytophagia</taxon>
        <taxon>Cytophagales</taxon>
        <taxon>Cyclobacteriaceae</taxon>
        <taxon>Belliella</taxon>
    </lineage>
</organism>